<protein>
    <submittedName>
        <fullName evidence="2">Uncharacterized protein</fullName>
    </submittedName>
</protein>
<feature type="transmembrane region" description="Helical" evidence="1">
    <location>
        <begin position="12"/>
        <end position="29"/>
    </location>
</feature>
<dbReference type="EMBL" id="CAMGYJ010000009">
    <property type="protein sequence ID" value="CAI0474133.1"/>
    <property type="molecule type" value="Genomic_DNA"/>
</dbReference>
<reference evidence="2" key="1">
    <citation type="submission" date="2022-08" db="EMBL/GenBank/DDBJ databases">
        <authorList>
            <person name="Gutierrez-Valencia J."/>
        </authorList>
    </citation>
    <scope>NUCLEOTIDE SEQUENCE</scope>
</reference>
<sequence length="211" mass="23923">MEGDEAPLQRQRSIVAPLIFSIVVLFQLASRRLELLKRNASKSEKEVQLRAEIKRLYKEASTFSQPSTFAQAAKLRRLAAAKEKELTNCKATGSVLSIAKCYLRNLEDHYDSSGHVLGCSIDQESQGKEVKMSYDLYLKILFLLKVIAYFLFICWYWRAPVAVVSQQLVQPFGKLLSWTAGDHLTNNVTVGVIPWLILSTRVSKFVARILK</sequence>
<comment type="caution">
    <text evidence="2">The sequence shown here is derived from an EMBL/GenBank/DDBJ whole genome shotgun (WGS) entry which is preliminary data.</text>
</comment>
<evidence type="ECO:0000313" key="2">
    <source>
        <dbReference type="EMBL" id="CAI0474133.1"/>
    </source>
</evidence>
<dbReference type="Proteomes" id="UP001154282">
    <property type="component" value="Unassembled WGS sequence"/>
</dbReference>
<proteinExistence type="predicted"/>
<keyword evidence="1" id="KW-1133">Transmembrane helix</keyword>
<keyword evidence="1" id="KW-0472">Membrane</keyword>
<accession>A0AAV0PSC1</accession>
<dbReference type="AlphaFoldDB" id="A0AAV0PSC1"/>
<keyword evidence="1" id="KW-0812">Transmembrane</keyword>
<feature type="transmembrane region" description="Helical" evidence="1">
    <location>
        <begin position="136"/>
        <end position="158"/>
    </location>
</feature>
<keyword evidence="3" id="KW-1185">Reference proteome</keyword>
<evidence type="ECO:0000256" key="1">
    <source>
        <dbReference type="SAM" id="Phobius"/>
    </source>
</evidence>
<name>A0AAV0PSC1_9ROSI</name>
<evidence type="ECO:0000313" key="3">
    <source>
        <dbReference type="Proteomes" id="UP001154282"/>
    </source>
</evidence>
<organism evidence="2 3">
    <name type="scientific">Linum tenue</name>
    <dbReference type="NCBI Taxonomy" id="586396"/>
    <lineage>
        <taxon>Eukaryota</taxon>
        <taxon>Viridiplantae</taxon>
        <taxon>Streptophyta</taxon>
        <taxon>Embryophyta</taxon>
        <taxon>Tracheophyta</taxon>
        <taxon>Spermatophyta</taxon>
        <taxon>Magnoliopsida</taxon>
        <taxon>eudicotyledons</taxon>
        <taxon>Gunneridae</taxon>
        <taxon>Pentapetalae</taxon>
        <taxon>rosids</taxon>
        <taxon>fabids</taxon>
        <taxon>Malpighiales</taxon>
        <taxon>Linaceae</taxon>
        <taxon>Linum</taxon>
    </lineage>
</organism>
<gene>
    <name evidence="2" type="ORF">LITE_LOCUS39909</name>
</gene>